<dbReference type="Proteomes" id="UP001056120">
    <property type="component" value="Linkage Group LG20"/>
</dbReference>
<protein>
    <submittedName>
        <fullName evidence="1">Uncharacterized protein</fullName>
    </submittedName>
</protein>
<name>A0ACB9D6M1_9ASTR</name>
<comment type="caution">
    <text evidence="1">The sequence shown here is derived from an EMBL/GenBank/DDBJ whole genome shotgun (WGS) entry which is preliminary data.</text>
</comment>
<gene>
    <name evidence="1" type="ORF">L1987_59897</name>
</gene>
<proteinExistence type="predicted"/>
<reference evidence="1 2" key="2">
    <citation type="journal article" date="2022" name="Mol. Ecol. Resour.">
        <title>The genomes of chicory, endive, great burdock and yacon provide insights into Asteraceae paleo-polyploidization history and plant inulin production.</title>
        <authorList>
            <person name="Fan W."/>
            <person name="Wang S."/>
            <person name="Wang H."/>
            <person name="Wang A."/>
            <person name="Jiang F."/>
            <person name="Liu H."/>
            <person name="Zhao H."/>
            <person name="Xu D."/>
            <person name="Zhang Y."/>
        </authorList>
    </citation>
    <scope>NUCLEOTIDE SEQUENCE [LARGE SCALE GENOMIC DNA]</scope>
    <source>
        <strain evidence="2">cv. Yunnan</strain>
        <tissue evidence="1">Leaves</tissue>
    </source>
</reference>
<evidence type="ECO:0000313" key="1">
    <source>
        <dbReference type="EMBL" id="KAI3742217.1"/>
    </source>
</evidence>
<keyword evidence="2" id="KW-1185">Reference proteome</keyword>
<sequence>MAALGAVRLDGFHWNLMELKFKFHFLLARRLHLLALRSPSPLPPARLYHSIGPPPAHLQHSIGPKTLLYSACLFDIERSQLSRSRFTRVGGREPGCLQIIFKETKYYL</sequence>
<dbReference type="EMBL" id="CM042037">
    <property type="protein sequence ID" value="KAI3742217.1"/>
    <property type="molecule type" value="Genomic_DNA"/>
</dbReference>
<reference evidence="2" key="1">
    <citation type="journal article" date="2022" name="Mol. Ecol. Resour.">
        <title>The genomes of chicory, endive, great burdock and yacon provide insights into Asteraceae palaeo-polyploidization history and plant inulin production.</title>
        <authorList>
            <person name="Fan W."/>
            <person name="Wang S."/>
            <person name="Wang H."/>
            <person name="Wang A."/>
            <person name="Jiang F."/>
            <person name="Liu H."/>
            <person name="Zhao H."/>
            <person name="Xu D."/>
            <person name="Zhang Y."/>
        </authorList>
    </citation>
    <scope>NUCLEOTIDE SEQUENCE [LARGE SCALE GENOMIC DNA]</scope>
    <source>
        <strain evidence="2">cv. Yunnan</strain>
    </source>
</reference>
<evidence type="ECO:0000313" key="2">
    <source>
        <dbReference type="Proteomes" id="UP001056120"/>
    </source>
</evidence>
<organism evidence="1 2">
    <name type="scientific">Smallanthus sonchifolius</name>
    <dbReference type="NCBI Taxonomy" id="185202"/>
    <lineage>
        <taxon>Eukaryota</taxon>
        <taxon>Viridiplantae</taxon>
        <taxon>Streptophyta</taxon>
        <taxon>Embryophyta</taxon>
        <taxon>Tracheophyta</taxon>
        <taxon>Spermatophyta</taxon>
        <taxon>Magnoliopsida</taxon>
        <taxon>eudicotyledons</taxon>
        <taxon>Gunneridae</taxon>
        <taxon>Pentapetalae</taxon>
        <taxon>asterids</taxon>
        <taxon>campanulids</taxon>
        <taxon>Asterales</taxon>
        <taxon>Asteraceae</taxon>
        <taxon>Asteroideae</taxon>
        <taxon>Heliantheae alliance</taxon>
        <taxon>Millerieae</taxon>
        <taxon>Smallanthus</taxon>
    </lineage>
</organism>
<accession>A0ACB9D6M1</accession>